<evidence type="ECO:0000313" key="13">
    <source>
        <dbReference type="Proteomes" id="UP000217696"/>
    </source>
</evidence>
<evidence type="ECO:0000256" key="5">
    <source>
        <dbReference type="ARBA" id="ARBA00022727"/>
    </source>
</evidence>
<dbReference type="NCBIfam" id="TIGR00041">
    <property type="entry name" value="DTMP_kinase"/>
    <property type="match status" value="1"/>
</dbReference>
<dbReference type="InterPro" id="IPR018094">
    <property type="entry name" value="Thymidylate_kinase"/>
</dbReference>
<dbReference type="Proteomes" id="UP000217696">
    <property type="component" value="Chromosome"/>
</dbReference>
<proteinExistence type="inferred from homology"/>
<feature type="binding site" evidence="11">
    <location>
        <begin position="10"/>
        <end position="17"/>
    </location>
    <ligand>
        <name>ATP</name>
        <dbReference type="ChEBI" id="CHEBI:30616"/>
    </ligand>
</feature>
<dbReference type="RefSeq" id="WP_096463281.1">
    <property type="nucleotide sequence ID" value="NZ_AP017312.1"/>
</dbReference>
<evidence type="ECO:0000256" key="11">
    <source>
        <dbReference type="HAMAP-Rule" id="MF_00165"/>
    </source>
</evidence>
<dbReference type="SUPFAM" id="SSF52540">
    <property type="entry name" value="P-loop containing nucleoside triphosphate hydrolases"/>
    <property type="match status" value="1"/>
</dbReference>
<dbReference type="GO" id="GO:0004798">
    <property type="term" value="F:dTMP kinase activity"/>
    <property type="evidence" value="ECO:0007669"/>
    <property type="project" value="UniProtKB-UniRule"/>
</dbReference>
<dbReference type="EMBL" id="AP017312">
    <property type="protein sequence ID" value="BAU26217.1"/>
    <property type="molecule type" value="Genomic_DNA"/>
</dbReference>
<evidence type="ECO:0000256" key="9">
    <source>
        <dbReference type="ARBA" id="ARBA00048743"/>
    </source>
</evidence>
<gene>
    <name evidence="12" type="primary">tmk_1</name>
    <name evidence="11" type="synonym">tmk</name>
    <name evidence="12" type="ORF">CB4_00322</name>
</gene>
<keyword evidence="8 11" id="KW-0067">ATP-binding</keyword>
<keyword evidence="7 11" id="KW-0418">Kinase</keyword>
<evidence type="ECO:0000256" key="7">
    <source>
        <dbReference type="ARBA" id="ARBA00022777"/>
    </source>
</evidence>
<comment type="function">
    <text evidence="10 11">Phosphorylation of dTMP to form dTDP in both de novo and salvage pathways of dTTP synthesis.</text>
</comment>
<evidence type="ECO:0000256" key="3">
    <source>
        <dbReference type="ARBA" id="ARBA00017144"/>
    </source>
</evidence>
<evidence type="ECO:0000256" key="2">
    <source>
        <dbReference type="ARBA" id="ARBA00012980"/>
    </source>
</evidence>
<dbReference type="GO" id="GO:0005829">
    <property type="term" value="C:cytosol"/>
    <property type="evidence" value="ECO:0007669"/>
    <property type="project" value="TreeGrafter"/>
</dbReference>
<dbReference type="PANTHER" id="PTHR10344:SF4">
    <property type="entry name" value="UMP-CMP KINASE 2, MITOCHONDRIAL"/>
    <property type="match status" value="1"/>
</dbReference>
<accession>A0A0U4WBJ4</accession>
<organism evidence="12 13">
    <name type="scientific">Aneurinibacillus soli</name>
    <dbReference type="NCBI Taxonomy" id="1500254"/>
    <lineage>
        <taxon>Bacteria</taxon>
        <taxon>Bacillati</taxon>
        <taxon>Bacillota</taxon>
        <taxon>Bacilli</taxon>
        <taxon>Bacillales</taxon>
        <taxon>Paenibacillaceae</taxon>
        <taxon>Aneurinibacillus group</taxon>
        <taxon>Aneurinibacillus</taxon>
    </lineage>
</organism>
<evidence type="ECO:0000313" key="12">
    <source>
        <dbReference type="EMBL" id="BAU26217.1"/>
    </source>
</evidence>
<dbReference type="OrthoDB" id="9774907at2"/>
<keyword evidence="13" id="KW-1185">Reference proteome</keyword>
<dbReference type="InterPro" id="IPR027417">
    <property type="entry name" value="P-loop_NTPase"/>
</dbReference>
<keyword evidence="5 11" id="KW-0545">Nucleotide biosynthesis</keyword>
<dbReference type="EC" id="2.7.4.9" evidence="2 11"/>
<comment type="similarity">
    <text evidence="1 11">Belongs to the thymidylate kinase family.</text>
</comment>
<dbReference type="Pfam" id="PF02223">
    <property type="entry name" value="Thymidylate_kin"/>
    <property type="match status" value="1"/>
</dbReference>
<dbReference type="FunFam" id="3.40.50.300:FF:000225">
    <property type="entry name" value="Thymidylate kinase"/>
    <property type="match status" value="1"/>
</dbReference>
<reference evidence="12 13" key="1">
    <citation type="submission" date="2015-12" db="EMBL/GenBank/DDBJ databases">
        <title>Genome sequence of Aneurinibacillus soli.</title>
        <authorList>
            <person name="Lee J.S."/>
            <person name="Lee K.C."/>
            <person name="Kim K.K."/>
            <person name="Lee B.W."/>
        </authorList>
    </citation>
    <scope>NUCLEOTIDE SEQUENCE [LARGE SCALE GENOMIC DNA]</scope>
    <source>
        <strain evidence="12 13">CB4</strain>
    </source>
</reference>
<dbReference type="AlphaFoldDB" id="A0A0U4WBJ4"/>
<dbReference type="PANTHER" id="PTHR10344">
    <property type="entry name" value="THYMIDYLATE KINASE"/>
    <property type="match status" value="1"/>
</dbReference>
<dbReference type="KEGG" id="asoc:CB4_00322"/>
<evidence type="ECO:0000256" key="10">
    <source>
        <dbReference type="ARBA" id="ARBA00057735"/>
    </source>
</evidence>
<comment type="catalytic activity">
    <reaction evidence="9 11">
        <text>dTMP + ATP = dTDP + ADP</text>
        <dbReference type="Rhea" id="RHEA:13517"/>
        <dbReference type="ChEBI" id="CHEBI:30616"/>
        <dbReference type="ChEBI" id="CHEBI:58369"/>
        <dbReference type="ChEBI" id="CHEBI:63528"/>
        <dbReference type="ChEBI" id="CHEBI:456216"/>
        <dbReference type="EC" id="2.7.4.9"/>
    </reaction>
</comment>
<dbReference type="Gene3D" id="3.40.50.300">
    <property type="entry name" value="P-loop containing nucleotide triphosphate hydrolases"/>
    <property type="match status" value="1"/>
</dbReference>
<dbReference type="GO" id="GO:0005524">
    <property type="term" value="F:ATP binding"/>
    <property type="evidence" value="ECO:0007669"/>
    <property type="project" value="UniProtKB-UniRule"/>
</dbReference>
<protein>
    <recommendedName>
        <fullName evidence="3 11">Thymidylate kinase</fullName>
        <ecNumber evidence="2 11">2.7.4.9</ecNumber>
    </recommendedName>
    <alternativeName>
        <fullName evidence="11">dTMP kinase</fullName>
    </alternativeName>
</protein>
<evidence type="ECO:0000256" key="6">
    <source>
        <dbReference type="ARBA" id="ARBA00022741"/>
    </source>
</evidence>
<dbReference type="CDD" id="cd01672">
    <property type="entry name" value="TMPK"/>
    <property type="match status" value="1"/>
</dbReference>
<dbReference type="GO" id="GO:0006233">
    <property type="term" value="P:dTDP biosynthetic process"/>
    <property type="evidence" value="ECO:0007669"/>
    <property type="project" value="InterPro"/>
</dbReference>
<name>A0A0U4WBJ4_9BACL</name>
<dbReference type="GO" id="GO:0006227">
    <property type="term" value="P:dUDP biosynthetic process"/>
    <property type="evidence" value="ECO:0007669"/>
    <property type="project" value="TreeGrafter"/>
</dbReference>
<dbReference type="InterPro" id="IPR039430">
    <property type="entry name" value="Thymidylate_kin-like_dom"/>
</dbReference>
<evidence type="ECO:0000256" key="1">
    <source>
        <dbReference type="ARBA" id="ARBA00009776"/>
    </source>
</evidence>
<dbReference type="GO" id="GO:0006235">
    <property type="term" value="P:dTTP biosynthetic process"/>
    <property type="evidence" value="ECO:0007669"/>
    <property type="project" value="UniProtKB-UniRule"/>
</dbReference>
<evidence type="ECO:0000256" key="8">
    <source>
        <dbReference type="ARBA" id="ARBA00022840"/>
    </source>
</evidence>
<dbReference type="HAMAP" id="MF_00165">
    <property type="entry name" value="Thymidylate_kinase"/>
    <property type="match status" value="1"/>
</dbReference>
<keyword evidence="4 11" id="KW-0808">Transferase</keyword>
<keyword evidence="6 11" id="KW-0547">Nucleotide-binding</keyword>
<evidence type="ECO:0000256" key="4">
    <source>
        <dbReference type="ARBA" id="ARBA00022679"/>
    </source>
</evidence>
<sequence length="219" mass="24751">MKGCFITFEGIDGSGKTTQIARMHTFLQEQGYEVILTREPGGTRISDRIRELLLNPEHKEMEEATEVLLYAASRAQHVREKVVPALEKGKIVLCDRFLDASLAYQGYGLGLPLSDILAVNRFATGGVAPDRTYFLELPLEVSQARLATRFASQEGPDRIEQKPSSYHERVYEGFMTLREQYSERIVSVDANRSIEEIQQGLQADILLYLQARKHPVHPS</sequence>